<organism evidence="1 2">
    <name type="scientific">Ovis ammon polii x Ovis aries</name>
    <dbReference type="NCBI Taxonomy" id="2918886"/>
    <lineage>
        <taxon>Eukaryota</taxon>
        <taxon>Metazoa</taxon>
        <taxon>Chordata</taxon>
        <taxon>Craniata</taxon>
        <taxon>Vertebrata</taxon>
        <taxon>Euteleostomi</taxon>
        <taxon>Mammalia</taxon>
        <taxon>Eutheria</taxon>
        <taxon>Laurasiatheria</taxon>
        <taxon>Artiodactyla</taxon>
        <taxon>Ruminantia</taxon>
        <taxon>Pecora</taxon>
        <taxon>Bovidae</taxon>
        <taxon>Caprinae</taxon>
        <taxon>Ovis</taxon>
    </lineage>
</organism>
<dbReference type="Proteomes" id="UP001057279">
    <property type="component" value="Linkage Group LG09"/>
</dbReference>
<dbReference type="EMBL" id="CM043034">
    <property type="protein sequence ID" value="KAI4581918.1"/>
    <property type="molecule type" value="Genomic_DNA"/>
</dbReference>
<accession>A0ACB9UWU7</accession>
<comment type="caution">
    <text evidence="1">The sequence shown here is derived from an EMBL/GenBank/DDBJ whole genome shotgun (WGS) entry which is preliminary data.</text>
</comment>
<gene>
    <name evidence="1" type="ORF">MJG53_009443</name>
</gene>
<keyword evidence="2" id="KW-1185">Reference proteome</keyword>
<evidence type="ECO:0000313" key="1">
    <source>
        <dbReference type="EMBL" id="KAI4581918.1"/>
    </source>
</evidence>
<proteinExistence type="predicted"/>
<reference evidence="1" key="1">
    <citation type="submission" date="2022-03" db="EMBL/GenBank/DDBJ databases">
        <title>Genomic analyses of argali, domestic sheep and their hybrids provide insights into chromosomal evolution, heterosis and genetic basis of agronomic traits.</title>
        <authorList>
            <person name="Li M."/>
        </authorList>
    </citation>
    <scope>NUCLEOTIDE SEQUENCE</scope>
    <source>
        <strain evidence="1">F1 hybrid</strain>
    </source>
</reference>
<evidence type="ECO:0000313" key="2">
    <source>
        <dbReference type="Proteomes" id="UP001057279"/>
    </source>
</evidence>
<sequence length="198" mass="22175">MCQNKGKHRDGEEESGSESLVKGGLGLDNEETHTAYKLVPEHQDYFRGTIWGSSENSISMNKCRVQVLVERVMCVVCVYGWSEVLGRRKPPEQDERAAAKANSAAGPAKEHMVSQSLRIPLCEENTTSCLHLSFCSDPFLLLIPESFGQRTKARMTVDESVSWGATKGYASMEDRKAIQKRVKIIFTMELNQTRAVLF</sequence>
<name>A0ACB9UWU7_9CETA</name>
<protein>
    <submittedName>
        <fullName evidence="1">Uncharacterized protein</fullName>
    </submittedName>
</protein>